<dbReference type="AlphaFoldDB" id="A0A918TU03"/>
<gene>
    <name evidence="1" type="ORF">GCM10007315_27390</name>
</gene>
<keyword evidence="2" id="KW-1185">Reference proteome</keyword>
<reference evidence="1" key="1">
    <citation type="journal article" date="2014" name="Int. J. Syst. Evol. Microbiol.">
        <title>Complete genome sequence of Corynebacterium casei LMG S-19264T (=DSM 44701T), isolated from a smear-ripened cheese.</title>
        <authorList>
            <consortium name="US DOE Joint Genome Institute (JGI-PGF)"/>
            <person name="Walter F."/>
            <person name="Albersmeier A."/>
            <person name="Kalinowski J."/>
            <person name="Ruckert C."/>
        </authorList>
    </citation>
    <scope>NUCLEOTIDE SEQUENCE</scope>
    <source>
        <strain evidence="1">KCTC 23310</strain>
    </source>
</reference>
<sequence length="85" mass="10040">MNSNENEKYDRRDTNILLERELAARWKMSARTLQRWRAQGWGPSFIRIGGAIRYTLADVEDYEKQQKECRGSQELISQHLRGDTP</sequence>
<evidence type="ECO:0000313" key="2">
    <source>
        <dbReference type="Proteomes" id="UP000638981"/>
    </source>
</evidence>
<accession>A0A918TU03</accession>
<evidence type="ECO:0008006" key="3">
    <source>
        <dbReference type="Google" id="ProtNLM"/>
    </source>
</evidence>
<comment type="caution">
    <text evidence="1">The sequence shown here is derived from an EMBL/GenBank/DDBJ whole genome shotgun (WGS) entry which is preliminary data.</text>
</comment>
<name>A0A918TU03_9RHOB</name>
<proteinExistence type="predicted"/>
<evidence type="ECO:0000313" key="1">
    <source>
        <dbReference type="EMBL" id="GHC61924.1"/>
    </source>
</evidence>
<dbReference type="Proteomes" id="UP000638981">
    <property type="component" value="Unassembled WGS sequence"/>
</dbReference>
<dbReference type="EMBL" id="BMYJ01000009">
    <property type="protein sequence ID" value="GHC61924.1"/>
    <property type="molecule type" value="Genomic_DNA"/>
</dbReference>
<protein>
    <recommendedName>
        <fullName evidence="3">DNA-binding protein</fullName>
    </recommendedName>
</protein>
<dbReference type="InterPro" id="IPR009061">
    <property type="entry name" value="DNA-bd_dom_put_sf"/>
</dbReference>
<dbReference type="SUPFAM" id="SSF46955">
    <property type="entry name" value="Putative DNA-binding domain"/>
    <property type="match status" value="1"/>
</dbReference>
<reference evidence="1" key="2">
    <citation type="submission" date="2020-09" db="EMBL/GenBank/DDBJ databases">
        <authorList>
            <person name="Sun Q."/>
            <person name="Kim S."/>
        </authorList>
    </citation>
    <scope>NUCLEOTIDE SEQUENCE</scope>
    <source>
        <strain evidence="1">KCTC 23310</strain>
    </source>
</reference>
<organism evidence="1 2">
    <name type="scientific">Neogemmobacter tilapiae</name>
    <dbReference type="NCBI Taxonomy" id="875041"/>
    <lineage>
        <taxon>Bacteria</taxon>
        <taxon>Pseudomonadati</taxon>
        <taxon>Pseudomonadota</taxon>
        <taxon>Alphaproteobacteria</taxon>
        <taxon>Rhodobacterales</taxon>
        <taxon>Paracoccaceae</taxon>
        <taxon>Neogemmobacter</taxon>
    </lineage>
</organism>
<dbReference type="RefSeq" id="WP_189412262.1">
    <property type="nucleotide sequence ID" value="NZ_BMYJ01000009.1"/>
</dbReference>